<dbReference type="SUPFAM" id="SSF56112">
    <property type="entry name" value="Protein kinase-like (PK-like)"/>
    <property type="match status" value="1"/>
</dbReference>
<evidence type="ECO:0000256" key="13">
    <source>
        <dbReference type="ARBA" id="ARBA00022840"/>
    </source>
</evidence>
<evidence type="ECO:0000256" key="11">
    <source>
        <dbReference type="ARBA" id="ARBA00022741"/>
    </source>
</evidence>
<dbReference type="PANTHER" id="PTHR24419:SF18">
    <property type="entry name" value="SERINE_THREONINE-PROTEIN KINASE HASPIN"/>
    <property type="match status" value="1"/>
</dbReference>
<name>V5GYG3_ANOGL</name>
<comment type="subcellular location">
    <subcellularLocation>
        <location evidence="4">Chromosome</location>
    </subcellularLocation>
    <subcellularLocation>
        <location evidence="3">Cytoplasm</location>
        <location evidence="3">Cytoskeleton</location>
        <location evidence="3">Spindle</location>
    </subcellularLocation>
    <subcellularLocation>
        <location evidence="2">Nucleus</location>
    </subcellularLocation>
</comment>
<feature type="binding site" evidence="18">
    <location>
        <position position="115"/>
    </location>
    <ligand>
        <name>ATP</name>
        <dbReference type="ChEBI" id="CHEBI:30616"/>
    </ligand>
</feature>
<dbReference type="FunFam" id="3.30.200.20:FF:000409">
    <property type="entry name" value="serine/threonine-protein kinase haspin"/>
    <property type="match status" value="1"/>
</dbReference>
<evidence type="ECO:0000256" key="5">
    <source>
        <dbReference type="ARBA" id="ARBA00012513"/>
    </source>
</evidence>
<dbReference type="EMBL" id="GALX01003033">
    <property type="protein sequence ID" value="JAB65433.1"/>
    <property type="molecule type" value="Transcribed_RNA"/>
</dbReference>
<evidence type="ECO:0000256" key="6">
    <source>
        <dbReference type="ARBA" id="ARBA00022454"/>
    </source>
</evidence>
<evidence type="ECO:0000256" key="2">
    <source>
        <dbReference type="ARBA" id="ARBA00004123"/>
    </source>
</evidence>
<dbReference type="InterPro" id="IPR000719">
    <property type="entry name" value="Prot_kinase_dom"/>
</dbReference>
<dbReference type="GO" id="GO:0072354">
    <property type="term" value="F:histone H3T3 kinase activity"/>
    <property type="evidence" value="ECO:0007669"/>
    <property type="project" value="TreeGrafter"/>
</dbReference>
<evidence type="ECO:0000256" key="4">
    <source>
        <dbReference type="ARBA" id="ARBA00004286"/>
    </source>
</evidence>
<evidence type="ECO:0000256" key="10">
    <source>
        <dbReference type="ARBA" id="ARBA00022679"/>
    </source>
</evidence>
<keyword evidence="8" id="KW-0723">Serine/threonine-protein kinase</keyword>
<feature type="domain" description="Protein kinase" evidence="19">
    <location>
        <begin position="87"/>
        <end position="397"/>
    </location>
</feature>
<accession>V5GYG3</accession>
<evidence type="ECO:0000256" key="17">
    <source>
        <dbReference type="ARBA" id="ARBA00048679"/>
    </source>
</evidence>
<dbReference type="EC" id="2.7.11.1" evidence="5"/>
<keyword evidence="9" id="KW-0597">Phosphoprotein</keyword>
<evidence type="ECO:0000256" key="1">
    <source>
        <dbReference type="ARBA" id="ARBA00001946"/>
    </source>
</evidence>
<keyword evidence="11 18" id="KW-0547">Nucleotide-binding</keyword>
<dbReference type="GO" id="GO:0005634">
    <property type="term" value="C:nucleus"/>
    <property type="evidence" value="ECO:0007669"/>
    <property type="project" value="UniProtKB-SubCell"/>
</dbReference>
<dbReference type="InterPro" id="IPR017441">
    <property type="entry name" value="Protein_kinase_ATP_BS"/>
</dbReference>
<evidence type="ECO:0000256" key="9">
    <source>
        <dbReference type="ARBA" id="ARBA00022553"/>
    </source>
</evidence>
<dbReference type="PANTHER" id="PTHR24419">
    <property type="entry name" value="INTERLEUKIN-1 RECEPTOR-ASSOCIATED KINASE"/>
    <property type="match status" value="1"/>
</dbReference>
<dbReference type="Gene3D" id="1.10.510.10">
    <property type="entry name" value="Transferase(Phosphotransferase) domain 1"/>
    <property type="match status" value="1"/>
</dbReference>
<evidence type="ECO:0000259" key="19">
    <source>
        <dbReference type="PROSITE" id="PS50011"/>
    </source>
</evidence>
<keyword evidence="12 20" id="KW-0418">Kinase</keyword>
<dbReference type="AlphaFoldDB" id="V5GYG3"/>
<evidence type="ECO:0000256" key="18">
    <source>
        <dbReference type="PROSITE-ProRule" id="PRU10141"/>
    </source>
</evidence>
<dbReference type="GO" id="GO:0005819">
    <property type="term" value="C:spindle"/>
    <property type="evidence" value="ECO:0007669"/>
    <property type="project" value="UniProtKB-SubCell"/>
</dbReference>
<dbReference type="GO" id="GO:0010564">
    <property type="term" value="P:regulation of cell cycle process"/>
    <property type="evidence" value="ECO:0007669"/>
    <property type="project" value="UniProtKB-ARBA"/>
</dbReference>
<dbReference type="FunFam" id="1.10.510.10:FF:000401">
    <property type="entry name" value="serine/threonine-protein kinase haspin"/>
    <property type="match status" value="1"/>
</dbReference>
<dbReference type="GO" id="GO:0005694">
    <property type="term" value="C:chromosome"/>
    <property type="evidence" value="ECO:0007669"/>
    <property type="project" value="UniProtKB-SubCell"/>
</dbReference>
<evidence type="ECO:0000256" key="7">
    <source>
        <dbReference type="ARBA" id="ARBA00022490"/>
    </source>
</evidence>
<proteinExistence type="predicted"/>
<dbReference type="GO" id="GO:0005737">
    <property type="term" value="C:cytoplasm"/>
    <property type="evidence" value="ECO:0007669"/>
    <property type="project" value="TreeGrafter"/>
</dbReference>
<evidence type="ECO:0000313" key="20">
    <source>
        <dbReference type="EMBL" id="JAB65433.1"/>
    </source>
</evidence>
<dbReference type="GO" id="GO:0005524">
    <property type="term" value="F:ATP binding"/>
    <property type="evidence" value="ECO:0007669"/>
    <property type="project" value="UniProtKB-UniRule"/>
</dbReference>
<dbReference type="GO" id="GO:0000278">
    <property type="term" value="P:mitotic cell cycle"/>
    <property type="evidence" value="ECO:0007669"/>
    <property type="project" value="TreeGrafter"/>
</dbReference>
<keyword evidence="10" id="KW-0808">Transferase</keyword>
<comment type="catalytic activity">
    <reaction evidence="16">
        <text>L-threonyl-[protein] + ATP = O-phospho-L-threonyl-[protein] + ADP + H(+)</text>
        <dbReference type="Rhea" id="RHEA:46608"/>
        <dbReference type="Rhea" id="RHEA-COMP:11060"/>
        <dbReference type="Rhea" id="RHEA-COMP:11605"/>
        <dbReference type="ChEBI" id="CHEBI:15378"/>
        <dbReference type="ChEBI" id="CHEBI:30013"/>
        <dbReference type="ChEBI" id="CHEBI:30616"/>
        <dbReference type="ChEBI" id="CHEBI:61977"/>
        <dbReference type="ChEBI" id="CHEBI:456216"/>
        <dbReference type="EC" id="2.7.11.1"/>
    </reaction>
</comment>
<evidence type="ECO:0000256" key="16">
    <source>
        <dbReference type="ARBA" id="ARBA00047899"/>
    </source>
</evidence>
<evidence type="ECO:0000256" key="14">
    <source>
        <dbReference type="ARBA" id="ARBA00023212"/>
    </source>
</evidence>
<reference evidence="20" key="1">
    <citation type="submission" date="2013-07" db="EMBL/GenBank/DDBJ databases">
        <title>Midgut Transcriptome Profiling of Anoplphora glabripennis, a Lignocellulose Degrading, Wood-Boring Cerambycid.</title>
        <authorList>
            <person name="Scully E.D."/>
            <person name="Hoover K."/>
            <person name="Carlson J.E."/>
            <person name="Tien M."/>
            <person name="Geib S.M."/>
        </authorList>
    </citation>
    <scope>NUCLEOTIDE SEQUENCE</scope>
</reference>
<evidence type="ECO:0000256" key="15">
    <source>
        <dbReference type="ARBA" id="ARBA00023242"/>
    </source>
</evidence>
<keyword evidence="15" id="KW-0539">Nucleus</keyword>
<evidence type="ECO:0000256" key="12">
    <source>
        <dbReference type="ARBA" id="ARBA00022777"/>
    </source>
</evidence>
<comment type="cofactor">
    <cofactor evidence="1">
        <name>Mg(2+)</name>
        <dbReference type="ChEBI" id="CHEBI:18420"/>
    </cofactor>
</comment>
<dbReference type="GO" id="GO:0035556">
    <property type="term" value="P:intracellular signal transduction"/>
    <property type="evidence" value="ECO:0007669"/>
    <property type="project" value="TreeGrafter"/>
</dbReference>
<dbReference type="SMART" id="SM00220">
    <property type="entry name" value="S_TKc"/>
    <property type="match status" value="1"/>
</dbReference>
<dbReference type="InterPro" id="IPR024604">
    <property type="entry name" value="GSG2_C"/>
</dbReference>
<keyword evidence="13 18" id="KW-0067">ATP-binding</keyword>
<gene>
    <name evidence="20" type="primary">HASP</name>
</gene>
<protein>
    <recommendedName>
        <fullName evidence="5">non-specific serine/threonine protein kinase</fullName>
        <ecNumber evidence="5">2.7.11.1</ecNumber>
    </recommendedName>
</protein>
<keyword evidence="14" id="KW-0206">Cytoskeleton</keyword>
<dbReference type="SMART" id="SM01331">
    <property type="entry name" value="DUF3635"/>
    <property type="match status" value="1"/>
</dbReference>
<dbReference type="Pfam" id="PF12330">
    <property type="entry name" value="Haspin_kinase"/>
    <property type="match status" value="1"/>
</dbReference>
<keyword evidence="7" id="KW-0963">Cytoplasm</keyword>
<sequence>MHLCAESPHFDTKCMCITTYESLSGYVSDRILEDNLENDLRSLSLSKRKTSIVQNSTPVVTARELVLKKCGQEEPLPFEECYSKSVLQNCQKIGEGVYGEVFLFKNPNGGTSVMKVIPIEGDLIVNGERQKKFDEILSEITIALELSNLRNNNDNKTSGFSEVQKVCCVQGSYPEKLIYLWELYDETRGSENDSPDIFGEDQLYIVLQLANGGSDLEAFIFNNSLQAYTMFQQVACTLAVAEEELHFEHRDLHWGNVLLSTVDKNSKVTFRLDGKNYDIMTKGVEVAIIDFTLSRIECEGVVIFNDLSLDPDLFTAEGDYQFEVYKLMQKKNGNNWQRFEPYSNLLWLHYTLDKALTALRYKNTQTKVHKEYLGKLRQLKDEILNYNNVKEFVLEYF</sequence>
<dbReference type="InterPro" id="IPR011009">
    <property type="entry name" value="Kinase-like_dom_sf"/>
</dbReference>
<evidence type="ECO:0000256" key="3">
    <source>
        <dbReference type="ARBA" id="ARBA00004186"/>
    </source>
</evidence>
<evidence type="ECO:0000256" key="8">
    <source>
        <dbReference type="ARBA" id="ARBA00022527"/>
    </source>
</evidence>
<dbReference type="Gene3D" id="3.30.200.20">
    <property type="entry name" value="Phosphorylase Kinase, domain 1"/>
    <property type="match status" value="1"/>
</dbReference>
<comment type="catalytic activity">
    <reaction evidence="17">
        <text>L-seryl-[protein] + ATP = O-phospho-L-seryl-[protein] + ADP + H(+)</text>
        <dbReference type="Rhea" id="RHEA:17989"/>
        <dbReference type="Rhea" id="RHEA-COMP:9863"/>
        <dbReference type="Rhea" id="RHEA-COMP:11604"/>
        <dbReference type="ChEBI" id="CHEBI:15378"/>
        <dbReference type="ChEBI" id="CHEBI:29999"/>
        <dbReference type="ChEBI" id="CHEBI:30616"/>
        <dbReference type="ChEBI" id="CHEBI:83421"/>
        <dbReference type="ChEBI" id="CHEBI:456216"/>
        <dbReference type="EC" id="2.7.11.1"/>
    </reaction>
</comment>
<organism evidence="20">
    <name type="scientific">Anoplophora glabripennis</name>
    <name type="common">Asian longhorn beetle</name>
    <name type="synonym">Anoplophora nobilis</name>
    <dbReference type="NCBI Taxonomy" id="217634"/>
    <lineage>
        <taxon>Eukaryota</taxon>
        <taxon>Metazoa</taxon>
        <taxon>Ecdysozoa</taxon>
        <taxon>Arthropoda</taxon>
        <taxon>Hexapoda</taxon>
        <taxon>Insecta</taxon>
        <taxon>Pterygota</taxon>
        <taxon>Neoptera</taxon>
        <taxon>Endopterygota</taxon>
        <taxon>Coleoptera</taxon>
        <taxon>Polyphaga</taxon>
        <taxon>Cucujiformia</taxon>
        <taxon>Chrysomeloidea</taxon>
        <taxon>Cerambycidae</taxon>
        <taxon>Lamiinae</taxon>
        <taxon>Lamiini</taxon>
        <taxon>Anoplophora</taxon>
    </lineage>
</organism>
<dbReference type="PROSITE" id="PS50011">
    <property type="entry name" value="PROTEIN_KINASE_DOM"/>
    <property type="match status" value="1"/>
</dbReference>
<keyword evidence="6" id="KW-0158">Chromosome</keyword>
<dbReference type="PROSITE" id="PS00107">
    <property type="entry name" value="PROTEIN_KINASE_ATP"/>
    <property type="match status" value="1"/>
</dbReference>